<protein>
    <recommendedName>
        <fullName evidence="4">N-acetyltransferase domain-containing protein</fullName>
    </recommendedName>
</protein>
<gene>
    <name evidence="5" type="ORF">BB561_002923</name>
</gene>
<sequence>MKKNSNVVLAGKKVFLVPYRKEHVEIYHNWMKSEELLELTASEPLTLEQEYEMQDSWFNDEKKCTFILVAKNLNDTNKPEFWQSAEFIIGDVNLYLNDTENPNRAEIEVMIAEPEFRNKGIATEALNIMMNYAFNDIGISCFYCRILDKNLTSINLFKRLGYVLIESSEYFKESTFELNINDSVRQKIVDDCAHVIKQKFLL</sequence>
<dbReference type="PANTHER" id="PTHR13256">
    <property type="entry name" value="N-ACETYLTRANSFERASE 9"/>
    <property type="match status" value="1"/>
</dbReference>
<reference evidence="5 6" key="1">
    <citation type="journal article" date="2018" name="MBio">
        <title>Comparative Genomics Reveals the Core Gene Toolbox for the Fungus-Insect Symbiosis.</title>
        <authorList>
            <person name="Wang Y."/>
            <person name="Stata M."/>
            <person name="Wang W."/>
            <person name="Stajich J.E."/>
            <person name="White M.M."/>
            <person name="Moncalvo J.M."/>
        </authorList>
    </citation>
    <scope>NUCLEOTIDE SEQUENCE [LARGE SCALE GENOMIC DNA]</scope>
    <source>
        <strain evidence="5 6">SWE-8-4</strain>
    </source>
</reference>
<dbReference type="AlphaFoldDB" id="A0A2T9YNK1"/>
<evidence type="ECO:0000256" key="3">
    <source>
        <dbReference type="ARBA" id="ARBA00023315"/>
    </source>
</evidence>
<dbReference type="PROSITE" id="PS51186">
    <property type="entry name" value="GNAT"/>
    <property type="match status" value="1"/>
</dbReference>
<dbReference type="STRING" id="133385.A0A2T9YNK1"/>
<evidence type="ECO:0000256" key="1">
    <source>
        <dbReference type="ARBA" id="ARBA00009342"/>
    </source>
</evidence>
<dbReference type="InterPro" id="IPR016181">
    <property type="entry name" value="Acyl_CoA_acyltransferase"/>
</dbReference>
<accession>A0A2T9YNK1</accession>
<feature type="domain" description="N-acetyltransferase" evidence="4">
    <location>
        <begin position="37"/>
        <end position="183"/>
    </location>
</feature>
<dbReference type="Gene3D" id="3.40.630.30">
    <property type="match status" value="1"/>
</dbReference>
<comment type="caution">
    <text evidence="5">The sequence shown here is derived from an EMBL/GenBank/DDBJ whole genome shotgun (WGS) entry which is preliminary data.</text>
</comment>
<dbReference type="Proteomes" id="UP000245383">
    <property type="component" value="Unassembled WGS sequence"/>
</dbReference>
<proteinExistence type="inferred from homology"/>
<dbReference type="PANTHER" id="PTHR13256:SF16">
    <property type="entry name" value="ALPHA_BETA-TUBULIN-N-ACETYLTRANSFERASE 9"/>
    <property type="match status" value="1"/>
</dbReference>
<organism evidence="5 6">
    <name type="scientific">Smittium simulii</name>
    <dbReference type="NCBI Taxonomy" id="133385"/>
    <lineage>
        <taxon>Eukaryota</taxon>
        <taxon>Fungi</taxon>
        <taxon>Fungi incertae sedis</taxon>
        <taxon>Zoopagomycota</taxon>
        <taxon>Kickxellomycotina</taxon>
        <taxon>Harpellomycetes</taxon>
        <taxon>Harpellales</taxon>
        <taxon>Legeriomycetaceae</taxon>
        <taxon>Smittium</taxon>
    </lineage>
</organism>
<evidence type="ECO:0000313" key="6">
    <source>
        <dbReference type="Proteomes" id="UP000245383"/>
    </source>
</evidence>
<evidence type="ECO:0000313" key="5">
    <source>
        <dbReference type="EMBL" id="PVU93933.1"/>
    </source>
</evidence>
<dbReference type="Pfam" id="PF13302">
    <property type="entry name" value="Acetyltransf_3"/>
    <property type="match status" value="1"/>
</dbReference>
<keyword evidence="2" id="KW-0808">Transferase</keyword>
<dbReference type="GO" id="GO:0008080">
    <property type="term" value="F:N-acetyltransferase activity"/>
    <property type="evidence" value="ECO:0007669"/>
    <property type="project" value="InterPro"/>
</dbReference>
<dbReference type="CDD" id="cd04301">
    <property type="entry name" value="NAT_SF"/>
    <property type="match status" value="1"/>
</dbReference>
<evidence type="ECO:0000259" key="4">
    <source>
        <dbReference type="PROSITE" id="PS51186"/>
    </source>
</evidence>
<evidence type="ECO:0000256" key="2">
    <source>
        <dbReference type="ARBA" id="ARBA00022679"/>
    </source>
</evidence>
<keyword evidence="6" id="KW-1185">Reference proteome</keyword>
<dbReference type="EMBL" id="MBFR01000107">
    <property type="protein sequence ID" value="PVU93933.1"/>
    <property type="molecule type" value="Genomic_DNA"/>
</dbReference>
<dbReference type="OrthoDB" id="5043642at2759"/>
<dbReference type="InterPro" id="IPR000182">
    <property type="entry name" value="GNAT_dom"/>
</dbReference>
<dbReference type="InterPro" id="IPR039135">
    <property type="entry name" value="NAT9-like"/>
</dbReference>
<keyword evidence="3" id="KW-0012">Acyltransferase</keyword>
<dbReference type="SUPFAM" id="SSF55729">
    <property type="entry name" value="Acyl-CoA N-acyltransferases (Nat)"/>
    <property type="match status" value="1"/>
</dbReference>
<name>A0A2T9YNK1_9FUNG</name>
<comment type="similarity">
    <text evidence="1">Belongs to the acetyltransferase family. GNAT subfamily.</text>
</comment>